<name>A0A398B9F1_9BACI</name>
<proteinExistence type="predicted"/>
<evidence type="ECO:0000313" key="2">
    <source>
        <dbReference type="EMBL" id="RID85468.1"/>
    </source>
</evidence>
<accession>A0A398B9F1</accession>
<keyword evidence="1" id="KW-0472">Membrane</keyword>
<reference evidence="2 3" key="1">
    <citation type="submission" date="2018-08" db="EMBL/GenBank/DDBJ databases">
        <title>Bacillus jemisoniae sp. nov., Bacillus chryseoplanitiae sp. nov., Bacillus resnikiae sp. nov., and Bacillus frankliniae sp. nov., isolated from Viking spacecraft and associated surfaces.</title>
        <authorList>
            <person name="Seuylemezian A."/>
            <person name="Vaishampayan P."/>
        </authorList>
    </citation>
    <scope>NUCLEOTIDE SEQUENCE [LARGE SCALE GENOMIC DNA]</scope>
    <source>
        <strain evidence="2 3">MA001</strain>
    </source>
</reference>
<organism evidence="2 3">
    <name type="scientific">Peribacillus asahii</name>
    <dbReference type="NCBI Taxonomy" id="228899"/>
    <lineage>
        <taxon>Bacteria</taxon>
        <taxon>Bacillati</taxon>
        <taxon>Bacillota</taxon>
        <taxon>Bacilli</taxon>
        <taxon>Bacillales</taxon>
        <taxon>Bacillaceae</taxon>
        <taxon>Peribacillus</taxon>
    </lineage>
</organism>
<comment type="caution">
    <text evidence="2">The sequence shown here is derived from an EMBL/GenBank/DDBJ whole genome shotgun (WGS) entry which is preliminary data.</text>
</comment>
<feature type="transmembrane region" description="Helical" evidence="1">
    <location>
        <begin position="44"/>
        <end position="66"/>
    </location>
</feature>
<sequence>MKINKQFDRIKANEKAMCDWRNADNREGAHSVVAVRLGRGKESVVVFLTSFCLLGGIVNIDCKFLILVNKKFSKNLIDSKSHA</sequence>
<keyword evidence="1" id="KW-1133">Transmembrane helix</keyword>
<dbReference type="AlphaFoldDB" id="A0A398B9F1"/>
<gene>
    <name evidence="2" type="ORF">D1953_11700</name>
</gene>
<evidence type="ECO:0000256" key="1">
    <source>
        <dbReference type="SAM" id="Phobius"/>
    </source>
</evidence>
<keyword evidence="1" id="KW-0812">Transmembrane</keyword>
<dbReference type="Proteomes" id="UP000266016">
    <property type="component" value="Unassembled WGS sequence"/>
</dbReference>
<evidence type="ECO:0000313" key="3">
    <source>
        <dbReference type="Proteomes" id="UP000266016"/>
    </source>
</evidence>
<keyword evidence="3" id="KW-1185">Reference proteome</keyword>
<protein>
    <submittedName>
        <fullName evidence="2">Uncharacterized protein</fullName>
    </submittedName>
</protein>
<dbReference type="EMBL" id="QWVS01000018">
    <property type="protein sequence ID" value="RID85468.1"/>
    <property type="molecule type" value="Genomic_DNA"/>
</dbReference>